<dbReference type="GO" id="GO:0071011">
    <property type="term" value="C:precatalytic spliceosome"/>
    <property type="evidence" value="ECO:0007669"/>
    <property type="project" value="TreeGrafter"/>
</dbReference>
<sequence>MPVKLPDYVQMEPERYHRQTLQEQLNTCKDSEPALGLNYIIEYRSKDNSPFLYECQLCHCKTGLSNMFMHVCGSKHRLAYLKQHYPEIAESGEVKGKGSELNRKVKQLALTIEKKEGRKQIKIVTDAPVMRRRWQEYLDADDSASKAKVQHVDTSLSNEEKKCCKIKDGGMPDPILDKRNVQEDQENSQKEQAKPDEKFEPNKGIEIIKDNSDEEVSKGYNSEKCETTKLSQEDNEEVEQEFTANPEEFTSQEELLSYLQSFEILNEDDASFILKVTQTLTDALVEYRQQAALNKDLLDTEYNGEAALEYSTEQSDLTSADISDSDIETAYEDNITAEFLNSVRDMNVEEVTATLHKIAAANPAFRGIDIPNVIRILTESGTLRRSSNGNTE</sequence>
<protein>
    <recommendedName>
        <fullName evidence="4">U1-type domain-containing protein</fullName>
    </recommendedName>
</protein>
<evidence type="ECO:0008006" key="4">
    <source>
        <dbReference type="Google" id="ProtNLM"/>
    </source>
</evidence>
<accession>A0A8B9FAF6</accession>
<dbReference type="GO" id="GO:0003725">
    <property type="term" value="F:double-stranded RNA binding"/>
    <property type="evidence" value="ECO:0007669"/>
    <property type="project" value="TreeGrafter"/>
</dbReference>
<evidence type="ECO:0000313" key="3">
    <source>
        <dbReference type="Proteomes" id="UP000694522"/>
    </source>
</evidence>
<feature type="region of interest" description="Disordered" evidence="1">
    <location>
        <begin position="215"/>
        <end position="235"/>
    </location>
</feature>
<dbReference type="PANTHER" id="PTHR45762">
    <property type="entry name" value="ZINC FINGER RNA-BINDING PROTEIN"/>
    <property type="match status" value="1"/>
</dbReference>
<feature type="compositionally biased region" description="Basic and acidic residues" evidence="1">
    <location>
        <begin position="215"/>
        <end position="227"/>
    </location>
</feature>
<dbReference type="AlphaFoldDB" id="A0A8B9FAF6"/>
<reference evidence="2" key="1">
    <citation type="submission" date="2025-08" db="UniProtKB">
        <authorList>
            <consortium name="Ensembl"/>
        </authorList>
    </citation>
    <scope>IDENTIFICATION</scope>
</reference>
<dbReference type="Proteomes" id="UP000694522">
    <property type="component" value="Unplaced"/>
</dbReference>
<organism evidence="2 3">
    <name type="scientific">Amazona collaria</name>
    <name type="common">yellow-billed parrot</name>
    <dbReference type="NCBI Taxonomy" id="241587"/>
    <lineage>
        <taxon>Eukaryota</taxon>
        <taxon>Metazoa</taxon>
        <taxon>Chordata</taxon>
        <taxon>Craniata</taxon>
        <taxon>Vertebrata</taxon>
        <taxon>Euteleostomi</taxon>
        <taxon>Archelosauria</taxon>
        <taxon>Archosauria</taxon>
        <taxon>Dinosauria</taxon>
        <taxon>Saurischia</taxon>
        <taxon>Theropoda</taxon>
        <taxon>Coelurosauria</taxon>
        <taxon>Aves</taxon>
        <taxon>Neognathae</taxon>
        <taxon>Neoaves</taxon>
        <taxon>Telluraves</taxon>
        <taxon>Australaves</taxon>
        <taxon>Psittaciformes</taxon>
        <taxon>Psittacidae</taxon>
        <taxon>Amazona</taxon>
    </lineage>
</organism>
<reference evidence="2" key="2">
    <citation type="submission" date="2025-09" db="UniProtKB">
        <authorList>
            <consortium name="Ensembl"/>
        </authorList>
    </citation>
    <scope>IDENTIFICATION</scope>
</reference>
<proteinExistence type="predicted"/>
<dbReference type="GO" id="GO:0003727">
    <property type="term" value="F:single-stranded RNA binding"/>
    <property type="evidence" value="ECO:0007669"/>
    <property type="project" value="TreeGrafter"/>
</dbReference>
<name>A0A8B9FAF6_9PSIT</name>
<feature type="region of interest" description="Disordered" evidence="1">
    <location>
        <begin position="163"/>
        <end position="200"/>
    </location>
</feature>
<keyword evidence="3" id="KW-1185">Reference proteome</keyword>
<dbReference type="Ensembl" id="ENSACOT00000006167.1">
    <property type="protein sequence ID" value="ENSACOP00000005953.1"/>
    <property type="gene ID" value="ENSACOG00000004167.1"/>
</dbReference>
<evidence type="ECO:0000313" key="2">
    <source>
        <dbReference type="Ensembl" id="ENSACOP00000005953.1"/>
    </source>
</evidence>
<dbReference type="PANTHER" id="PTHR45762:SF13">
    <property type="entry name" value="U1-TYPE DOMAIN-CONTAINING PROTEIN"/>
    <property type="match status" value="1"/>
</dbReference>
<evidence type="ECO:0000256" key="1">
    <source>
        <dbReference type="SAM" id="MobiDB-lite"/>
    </source>
</evidence>